<protein>
    <submittedName>
        <fullName evidence="1">Uncharacterized protein</fullName>
    </submittedName>
</protein>
<comment type="caution">
    <text evidence="1">The sequence shown here is derived from an EMBL/GenBank/DDBJ whole genome shotgun (WGS) entry which is preliminary data.</text>
</comment>
<proteinExistence type="predicted"/>
<dbReference type="AlphaFoldDB" id="A0A822Z1Y5"/>
<evidence type="ECO:0000313" key="1">
    <source>
        <dbReference type="EMBL" id="DAD38690.1"/>
    </source>
</evidence>
<accession>A0A822Z1Y5</accession>
<sequence>MASVNVDRPETINLIFDGLKSFSLFEENSRAHVRHLLFLLYGKRIFVPVQRSEVVVVTIVITEFLFSDDSGYSFEIGFNRRKK</sequence>
<keyword evidence="2" id="KW-1185">Reference proteome</keyword>
<dbReference type="Proteomes" id="UP000607653">
    <property type="component" value="Unassembled WGS sequence"/>
</dbReference>
<evidence type="ECO:0000313" key="2">
    <source>
        <dbReference type="Proteomes" id="UP000607653"/>
    </source>
</evidence>
<name>A0A822Z1Y5_NELNU</name>
<reference evidence="1 2" key="1">
    <citation type="journal article" date="2020" name="Mol. Biol. Evol.">
        <title>Distinct Expression and Methylation Patterns for Genes with Different Fates following a Single Whole-Genome Duplication in Flowering Plants.</title>
        <authorList>
            <person name="Shi T."/>
            <person name="Rahmani R.S."/>
            <person name="Gugger P.F."/>
            <person name="Wang M."/>
            <person name="Li H."/>
            <person name="Zhang Y."/>
            <person name="Li Z."/>
            <person name="Wang Q."/>
            <person name="Van de Peer Y."/>
            <person name="Marchal K."/>
            <person name="Chen J."/>
        </authorList>
    </citation>
    <scope>NUCLEOTIDE SEQUENCE [LARGE SCALE GENOMIC DNA]</scope>
    <source>
        <tissue evidence="1">Leaf</tissue>
    </source>
</reference>
<organism evidence="1 2">
    <name type="scientific">Nelumbo nucifera</name>
    <name type="common">Sacred lotus</name>
    <dbReference type="NCBI Taxonomy" id="4432"/>
    <lineage>
        <taxon>Eukaryota</taxon>
        <taxon>Viridiplantae</taxon>
        <taxon>Streptophyta</taxon>
        <taxon>Embryophyta</taxon>
        <taxon>Tracheophyta</taxon>
        <taxon>Spermatophyta</taxon>
        <taxon>Magnoliopsida</taxon>
        <taxon>Proteales</taxon>
        <taxon>Nelumbonaceae</taxon>
        <taxon>Nelumbo</taxon>
    </lineage>
</organism>
<dbReference type="EMBL" id="DUZY01000005">
    <property type="protein sequence ID" value="DAD38690.1"/>
    <property type="molecule type" value="Genomic_DNA"/>
</dbReference>
<gene>
    <name evidence="1" type="ORF">HUJ06_013012</name>
</gene>